<feature type="compositionally biased region" description="Polar residues" evidence="1">
    <location>
        <begin position="120"/>
        <end position="130"/>
    </location>
</feature>
<dbReference type="KEGG" id="rarg:115742692"/>
<dbReference type="Proteomes" id="UP000827889">
    <property type="component" value="Chromosome 10"/>
</dbReference>
<evidence type="ECO:0000313" key="2">
    <source>
        <dbReference type="Proteomes" id="UP000827889"/>
    </source>
</evidence>
<proteinExistence type="predicted"/>
<dbReference type="OrthoDB" id="751338at2759"/>
<protein>
    <submittedName>
        <fullName evidence="3">Uncharacterized protein LOC115742692</fullName>
    </submittedName>
</protein>
<organism evidence="2 3">
    <name type="scientific">Rhodamnia argentea</name>
    <dbReference type="NCBI Taxonomy" id="178133"/>
    <lineage>
        <taxon>Eukaryota</taxon>
        <taxon>Viridiplantae</taxon>
        <taxon>Streptophyta</taxon>
        <taxon>Embryophyta</taxon>
        <taxon>Tracheophyta</taxon>
        <taxon>Spermatophyta</taxon>
        <taxon>Magnoliopsida</taxon>
        <taxon>eudicotyledons</taxon>
        <taxon>Gunneridae</taxon>
        <taxon>Pentapetalae</taxon>
        <taxon>rosids</taxon>
        <taxon>malvids</taxon>
        <taxon>Myrtales</taxon>
        <taxon>Myrtaceae</taxon>
        <taxon>Myrtoideae</taxon>
        <taxon>Myrteae</taxon>
        <taxon>Australasian group</taxon>
        <taxon>Rhodamnia</taxon>
    </lineage>
</organism>
<keyword evidence="2" id="KW-1185">Reference proteome</keyword>
<evidence type="ECO:0000313" key="3">
    <source>
        <dbReference type="RefSeq" id="XP_030532993.1"/>
    </source>
</evidence>
<evidence type="ECO:0000256" key="1">
    <source>
        <dbReference type="SAM" id="MobiDB-lite"/>
    </source>
</evidence>
<dbReference type="AlphaFoldDB" id="A0A8B8PFW9"/>
<sequence>MDSHAPTPSGGGGTWWTDEKHLHFLDSLESSFLRTMLVRRSNRPVLRLDRHLPDSGDSTSDLTPPGTRKTKTTRDTYCRLDGPAAKKSRHSRPSRNHSCDDQVVPQIAKRAADEDEEDPTNVQASQARPT</sequence>
<feature type="region of interest" description="Disordered" evidence="1">
    <location>
        <begin position="40"/>
        <end position="130"/>
    </location>
</feature>
<reference evidence="3" key="1">
    <citation type="submission" date="2025-08" db="UniProtKB">
        <authorList>
            <consortium name="RefSeq"/>
        </authorList>
    </citation>
    <scope>IDENTIFICATION</scope>
    <source>
        <tissue evidence="3">Leaf</tissue>
    </source>
</reference>
<dbReference type="GeneID" id="115742692"/>
<feature type="compositionally biased region" description="Basic residues" evidence="1">
    <location>
        <begin position="86"/>
        <end position="95"/>
    </location>
</feature>
<name>A0A8B8PFW9_9MYRT</name>
<dbReference type="RefSeq" id="XP_030532993.1">
    <property type="nucleotide sequence ID" value="XM_030677133.2"/>
</dbReference>
<gene>
    <name evidence="3" type="primary">LOC115742692</name>
</gene>
<accession>A0A8B8PFW9</accession>